<comment type="caution">
    <text evidence="2">The sequence shown here is derived from an EMBL/GenBank/DDBJ whole genome shotgun (WGS) entry which is preliminary data.</text>
</comment>
<dbReference type="RefSeq" id="WP_111321067.1">
    <property type="nucleotide sequence ID" value="NZ_QKZT01000015.1"/>
</dbReference>
<keyword evidence="3" id="KW-1185">Reference proteome</keyword>
<accession>A0A2W7QLI9</accession>
<feature type="signal peptide" evidence="1">
    <location>
        <begin position="1"/>
        <end position="19"/>
    </location>
</feature>
<keyword evidence="1" id="KW-0732">Signal</keyword>
<reference evidence="2 3" key="1">
    <citation type="submission" date="2018-06" db="EMBL/GenBank/DDBJ databases">
        <title>Genomic Encyclopedia of Archaeal and Bacterial Type Strains, Phase II (KMG-II): from individual species to whole genera.</title>
        <authorList>
            <person name="Goeker M."/>
        </authorList>
    </citation>
    <scope>NUCLEOTIDE SEQUENCE [LARGE SCALE GENOMIC DNA]</scope>
    <source>
        <strain evidence="2 3">DSM 19830</strain>
    </source>
</reference>
<dbReference type="Proteomes" id="UP000248882">
    <property type="component" value="Unassembled WGS sequence"/>
</dbReference>
<evidence type="ECO:0000256" key="1">
    <source>
        <dbReference type="SAM" id="SignalP"/>
    </source>
</evidence>
<sequence length="138" mass="15482">MKSIGILTLTLFLSLSVFAKETESKTFLVLFKSKELKSLNTSLKDIQSQFSSAFKTKSYSGNSELAMIISIPECEFDACFLGQFLVSLDQGEDVKLQEIAFRLIDMTANKESLENYLSAFEDSQQKKKNDKRNSIAAP</sequence>
<gene>
    <name evidence="2" type="ORF">LV85_03127</name>
</gene>
<evidence type="ECO:0008006" key="4">
    <source>
        <dbReference type="Google" id="ProtNLM"/>
    </source>
</evidence>
<protein>
    <recommendedName>
        <fullName evidence="4">DUF4476 domain-containing protein</fullName>
    </recommendedName>
</protein>
<dbReference type="EMBL" id="QKZT01000015">
    <property type="protein sequence ID" value="PZX49338.1"/>
    <property type="molecule type" value="Genomic_DNA"/>
</dbReference>
<evidence type="ECO:0000313" key="2">
    <source>
        <dbReference type="EMBL" id="PZX49338.1"/>
    </source>
</evidence>
<evidence type="ECO:0000313" key="3">
    <source>
        <dbReference type="Proteomes" id="UP000248882"/>
    </source>
</evidence>
<organism evidence="2 3">
    <name type="scientific">Algoriphagus chordae</name>
    <dbReference type="NCBI Taxonomy" id="237019"/>
    <lineage>
        <taxon>Bacteria</taxon>
        <taxon>Pseudomonadati</taxon>
        <taxon>Bacteroidota</taxon>
        <taxon>Cytophagia</taxon>
        <taxon>Cytophagales</taxon>
        <taxon>Cyclobacteriaceae</taxon>
        <taxon>Algoriphagus</taxon>
    </lineage>
</organism>
<dbReference type="OrthoDB" id="826810at2"/>
<feature type="chain" id="PRO_5016077013" description="DUF4476 domain-containing protein" evidence="1">
    <location>
        <begin position="20"/>
        <end position="138"/>
    </location>
</feature>
<dbReference type="AlphaFoldDB" id="A0A2W7QLI9"/>
<name>A0A2W7QLI9_9BACT</name>
<proteinExistence type="predicted"/>